<protein>
    <submittedName>
        <fullName evidence="2">Uncharacterized protein</fullName>
    </submittedName>
</protein>
<feature type="compositionally biased region" description="Low complexity" evidence="1">
    <location>
        <begin position="1"/>
        <end position="14"/>
    </location>
</feature>
<evidence type="ECO:0000313" key="3">
    <source>
        <dbReference type="Proteomes" id="UP000054937"/>
    </source>
</evidence>
<name>A0A0V0QWC8_PSEPJ</name>
<accession>A0A0V0QWC8</accession>
<evidence type="ECO:0000313" key="2">
    <source>
        <dbReference type="EMBL" id="KRX06481.1"/>
    </source>
</evidence>
<feature type="region of interest" description="Disordered" evidence="1">
    <location>
        <begin position="1"/>
        <end position="27"/>
    </location>
</feature>
<organism evidence="2 3">
    <name type="scientific">Pseudocohnilembus persalinus</name>
    <name type="common">Ciliate</name>
    <dbReference type="NCBI Taxonomy" id="266149"/>
    <lineage>
        <taxon>Eukaryota</taxon>
        <taxon>Sar</taxon>
        <taxon>Alveolata</taxon>
        <taxon>Ciliophora</taxon>
        <taxon>Intramacronucleata</taxon>
        <taxon>Oligohymenophorea</taxon>
        <taxon>Scuticociliatia</taxon>
        <taxon>Philasterida</taxon>
        <taxon>Pseudocohnilembidae</taxon>
        <taxon>Pseudocohnilembus</taxon>
    </lineage>
</organism>
<comment type="caution">
    <text evidence="2">The sequence shown here is derived from an EMBL/GenBank/DDBJ whole genome shotgun (WGS) entry which is preliminary data.</text>
</comment>
<dbReference type="EMBL" id="LDAU01000096">
    <property type="protein sequence ID" value="KRX06481.1"/>
    <property type="molecule type" value="Genomic_DNA"/>
</dbReference>
<evidence type="ECO:0000256" key="1">
    <source>
        <dbReference type="SAM" id="MobiDB-lite"/>
    </source>
</evidence>
<dbReference type="AlphaFoldDB" id="A0A0V0QWC8"/>
<keyword evidence="3" id="KW-1185">Reference proteome</keyword>
<dbReference type="OrthoDB" id="299864at2759"/>
<sequence length="488" mass="57344">MQNVLNYNKNVNKNENQKKQEENEEGIPEEYREQLKRFEQEISSGILTQESLNDGTYRPIEQQLLTKESQISFELLNANGLEEIVDLYEQYDLEGDITADLSCMFLHFICSLKVDVTEVPVTKNMLSKILKNLDNIDPDNLRVFLWAVGSYNQHFSMNSQYNISIELPESSKQKISEILTQKYKQFQYGQVVPLSYACVNIFNSQQDQILLQTIIQKFSYYLSQNVEFLEIQEIIQFISIFQMALVKDKAIIEPFINKLHKGMAQLEPEDLTKIIQILEFCNNQDKMLVADFFNETLNRSEEFSLEDTCQVIYTVPTLFKAESEVLDQILGQLLKKVMSDYKQLDSFQYVNLWLTIAKLKIDKEKYERLLKVLKRAPEINKNLEVKKFEYGEIVQVIIACSALQINDKEFINLLIKDIKVEFMQKEDLFNLALSFIIYVKQYTTFYTEVHKHCCLKYEMFSDIEKKLLTKTFTRVKSLLPQNSPFIQY</sequence>
<proteinExistence type="predicted"/>
<dbReference type="Proteomes" id="UP000054937">
    <property type="component" value="Unassembled WGS sequence"/>
</dbReference>
<reference evidence="2 3" key="1">
    <citation type="journal article" date="2015" name="Sci. Rep.">
        <title>Genome of the facultative scuticociliatosis pathogen Pseudocohnilembus persalinus provides insight into its virulence through horizontal gene transfer.</title>
        <authorList>
            <person name="Xiong J."/>
            <person name="Wang G."/>
            <person name="Cheng J."/>
            <person name="Tian M."/>
            <person name="Pan X."/>
            <person name="Warren A."/>
            <person name="Jiang C."/>
            <person name="Yuan D."/>
            <person name="Miao W."/>
        </authorList>
    </citation>
    <scope>NUCLEOTIDE SEQUENCE [LARGE SCALE GENOMIC DNA]</scope>
    <source>
        <strain evidence="2">36N120E</strain>
    </source>
</reference>
<dbReference type="OMA" id="MLRICHA"/>
<dbReference type="InParanoid" id="A0A0V0QWC8"/>
<gene>
    <name evidence="2" type="ORF">PPERSA_05094</name>
</gene>